<evidence type="ECO:0000313" key="1">
    <source>
        <dbReference type="EMBL" id="KAG5388457.1"/>
    </source>
</evidence>
<reference evidence="1 2" key="1">
    <citation type="submission" date="2021-03" db="EMBL/GenBank/DDBJ databases">
        <authorList>
            <person name="King G.J."/>
            <person name="Bancroft I."/>
            <person name="Baten A."/>
            <person name="Bloomfield J."/>
            <person name="Borpatragohain P."/>
            <person name="He Z."/>
            <person name="Irish N."/>
            <person name="Irwin J."/>
            <person name="Liu K."/>
            <person name="Mauleon R.P."/>
            <person name="Moore J."/>
            <person name="Morris R."/>
            <person name="Ostergaard L."/>
            <person name="Wang B."/>
            <person name="Wells R."/>
        </authorList>
    </citation>
    <scope>NUCLEOTIDE SEQUENCE [LARGE SCALE GENOMIC DNA]</scope>
    <source>
        <strain evidence="1">R-o-18</strain>
        <tissue evidence="1">Leaf</tissue>
    </source>
</reference>
<name>A0ABQ7LPF7_BRACM</name>
<proteinExistence type="predicted"/>
<dbReference type="EMBL" id="JADBGQ010000007">
    <property type="protein sequence ID" value="KAG5388457.1"/>
    <property type="molecule type" value="Genomic_DNA"/>
</dbReference>
<organism evidence="1 2">
    <name type="scientific">Brassica rapa subsp. trilocularis</name>
    <dbReference type="NCBI Taxonomy" id="1813537"/>
    <lineage>
        <taxon>Eukaryota</taxon>
        <taxon>Viridiplantae</taxon>
        <taxon>Streptophyta</taxon>
        <taxon>Embryophyta</taxon>
        <taxon>Tracheophyta</taxon>
        <taxon>Spermatophyta</taxon>
        <taxon>Magnoliopsida</taxon>
        <taxon>eudicotyledons</taxon>
        <taxon>Gunneridae</taxon>
        <taxon>Pentapetalae</taxon>
        <taxon>rosids</taxon>
        <taxon>malvids</taxon>
        <taxon>Brassicales</taxon>
        <taxon>Brassicaceae</taxon>
        <taxon>Brassiceae</taxon>
        <taxon>Brassica</taxon>
    </lineage>
</organism>
<sequence length="356" mass="40650">MEDFLELEEFLELEDGGEEIWKLHQRLALIDTNLMRSIDNQPTSSINAHSISSIDTQQIASIYIHTPSSIDTHPRSSIDTHRLKNYRIHKEADGFHKRVKMIHDPVKFGVPCTVVEVEFPLTPDKGAHLSPYVEVLDDHQHIEASQRGLRFRDEVDKDPTEAASVDTDRIPLNDTKTPASIDITTSPSNDTGCISEQKEFDVRENLRRYHHAIRQVWGKEEEEFEKEKVDQGRSSVIIDPSLLRWCQEIHSAQQMLLTTICKALSTHPSRRLLSTSTDDTSLTSIDRTSDPTIDWIFIVSNDCSNHRPMRPCRHQSTALHQQRSIEPKLTSNTKLDSTACFGAWKRIRTGLGGYNH</sequence>
<keyword evidence="2" id="KW-1185">Reference proteome</keyword>
<gene>
    <name evidence="1" type="primary">A08g502730.1_BraROA</name>
    <name evidence="1" type="ORF">IGI04_029998</name>
</gene>
<comment type="caution">
    <text evidence="1">The sequence shown here is derived from an EMBL/GenBank/DDBJ whole genome shotgun (WGS) entry which is preliminary data.</text>
</comment>
<protein>
    <submittedName>
        <fullName evidence="1">Uncharacterized protein</fullName>
    </submittedName>
</protein>
<dbReference type="Proteomes" id="UP000823674">
    <property type="component" value="Chromosome A08"/>
</dbReference>
<accession>A0ABQ7LPF7</accession>
<evidence type="ECO:0000313" key="2">
    <source>
        <dbReference type="Proteomes" id="UP000823674"/>
    </source>
</evidence>